<evidence type="ECO:0000256" key="1">
    <source>
        <dbReference type="SAM" id="Phobius"/>
    </source>
</evidence>
<keyword evidence="1" id="KW-0812">Transmembrane</keyword>
<reference evidence="3" key="1">
    <citation type="journal article" date="2014" name="Science">
        <title>Ancient hybridizations among the ancestral genomes of bread wheat.</title>
        <authorList>
            <consortium name="International Wheat Genome Sequencing Consortium,"/>
            <person name="Marcussen T."/>
            <person name="Sandve S.R."/>
            <person name="Heier L."/>
            <person name="Spannagl M."/>
            <person name="Pfeifer M."/>
            <person name="Jakobsen K.S."/>
            <person name="Wulff B.B."/>
            <person name="Steuernagel B."/>
            <person name="Mayer K.F."/>
            <person name="Olsen O.A."/>
        </authorList>
    </citation>
    <scope>NUCLEOTIDE SEQUENCE [LARGE SCALE GENOMIC DNA]</scope>
    <source>
        <strain evidence="3">cv. AL8/78</strain>
    </source>
</reference>
<keyword evidence="1" id="KW-0472">Membrane</keyword>
<reference evidence="2" key="3">
    <citation type="journal article" date="2017" name="Nature">
        <title>Genome sequence of the progenitor of the wheat D genome Aegilops tauschii.</title>
        <authorList>
            <person name="Luo M.C."/>
            <person name="Gu Y.Q."/>
            <person name="Puiu D."/>
            <person name="Wang H."/>
            <person name="Twardziok S.O."/>
            <person name="Deal K.R."/>
            <person name="Huo N."/>
            <person name="Zhu T."/>
            <person name="Wang L."/>
            <person name="Wang Y."/>
            <person name="McGuire P.E."/>
            <person name="Liu S."/>
            <person name="Long H."/>
            <person name="Ramasamy R.K."/>
            <person name="Rodriguez J.C."/>
            <person name="Van S.L."/>
            <person name="Yuan L."/>
            <person name="Wang Z."/>
            <person name="Xia Z."/>
            <person name="Xiao L."/>
            <person name="Anderson O.D."/>
            <person name="Ouyang S."/>
            <person name="Liang Y."/>
            <person name="Zimin A.V."/>
            <person name="Pertea G."/>
            <person name="Qi P."/>
            <person name="Bennetzen J.L."/>
            <person name="Dai X."/>
            <person name="Dawson M.W."/>
            <person name="Muller H.G."/>
            <person name="Kugler K."/>
            <person name="Rivarola-Duarte L."/>
            <person name="Spannagl M."/>
            <person name="Mayer K.F.X."/>
            <person name="Lu F.H."/>
            <person name="Bevan M.W."/>
            <person name="Leroy P."/>
            <person name="Li P."/>
            <person name="You F.M."/>
            <person name="Sun Q."/>
            <person name="Liu Z."/>
            <person name="Lyons E."/>
            <person name="Wicker T."/>
            <person name="Salzberg S.L."/>
            <person name="Devos K.M."/>
            <person name="Dvorak J."/>
        </authorList>
    </citation>
    <scope>NUCLEOTIDE SEQUENCE [LARGE SCALE GENOMIC DNA]</scope>
    <source>
        <strain evidence="2">cv. AL8/78</strain>
    </source>
</reference>
<sequence>VALCQMHQQLVLSSGIDCTQAIAACLHSGVWVPLFGLCIPFLFLLVLFFPS</sequence>
<evidence type="ECO:0000313" key="2">
    <source>
        <dbReference type="EnsemblPlants" id="AET6Gv20817400.2"/>
    </source>
</evidence>
<reference evidence="2" key="5">
    <citation type="journal article" date="2021" name="G3 (Bethesda)">
        <title>Aegilops tauschii genome assembly Aet v5.0 features greater sequence contiguity and improved annotation.</title>
        <authorList>
            <person name="Wang L."/>
            <person name="Zhu T."/>
            <person name="Rodriguez J.C."/>
            <person name="Deal K.R."/>
            <person name="Dubcovsky J."/>
            <person name="McGuire P.E."/>
            <person name="Lux T."/>
            <person name="Spannagl M."/>
            <person name="Mayer K.F.X."/>
            <person name="Baldrich P."/>
            <person name="Meyers B.C."/>
            <person name="Huo N."/>
            <person name="Gu Y.Q."/>
            <person name="Zhou H."/>
            <person name="Devos K.M."/>
            <person name="Bennetzen J.L."/>
            <person name="Unver T."/>
            <person name="Budak H."/>
            <person name="Gulick P.J."/>
            <person name="Galiba G."/>
            <person name="Kalapos B."/>
            <person name="Nelson D.R."/>
            <person name="Li P."/>
            <person name="You F.M."/>
            <person name="Luo M.C."/>
            <person name="Dvorak J."/>
        </authorList>
    </citation>
    <scope>NUCLEOTIDE SEQUENCE [LARGE SCALE GENOMIC DNA]</scope>
    <source>
        <strain evidence="2">cv. AL8/78</strain>
    </source>
</reference>
<protein>
    <submittedName>
        <fullName evidence="2">Uncharacterized protein</fullName>
    </submittedName>
</protein>
<dbReference type="Proteomes" id="UP000015105">
    <property type="component" value="Chromosome 6D"/>
</dbReference>
<dbReference type="Gramene" id="AET6Gv20817400.2">
    <property type="protein sequence ID" value="AET6Gv20817400.2"/>
    <property type="gene ID" value="AET6Gv20817400"/>
</dbReference>
<name>A0A453PQU5_AEGTS</name>
<dbReference type="AlphaFoldDB" id="A0A453PQU5"/>
<reference evidence="3" key="2">
    <citation type="journal article" date="2017" name="Nat. Plants">
        <title>The Aegilops tauschii genome reveals multiple impacts of transposons.</title>
        <authorList>
            <person name="Zhao G."/>
            <person name="Zou C."/>
            <person name="Li K."/>
            <person name="Wang K."/>
            <person name="Li T."/>
            <person name="Gao L."/>
            <person name="Zhang X."/>
            <person name="Wang H."/>
            <person name="Yang Z."/>
            <person name="Liu X."/>
            <person name="Jiang W."/>
            <person name="Mao L."/>
            <person name="Kong X."/>
            <person name="Jiao Y."/>
            <person name="Jia J."/>
        </authorList>
    </citation>
    <scope>NUCLEOTIDE SEQUENCE [LARGE SCALE GENOMIC DNA]</scope>
    <source>
        <strain evidence="3">cv. AL8/78</strain>
    </source>
</reference>
<accession>A0A453PQU5</accession>
<organism evidence="2 3">
    <name type="scientific">Aegilops tauschii subsp. strangulata</name>
    <name type="common">Goatgrass</name>
    <dbReference type="NCBI Taxonomy" id="200361"/>
    <lineage>
        <taxon>Eukaryota</taxon>
        <taxon>Viridiplantae</taxon>
        <taxon>Streptophyta</taxon>
        <taxon>Embryophyta</taxon>
        <taxon>Tracheophyta</taxon>
        <taxon>Spermatophyta</taxon>
        <taxon>Magnoliopsida</taxon>
        <taxon>Liliopsida</taxon>
        <taxon>Poales</taxon>
        <taxon>Poaceae</taxon>
        <taxon>BOP clade</taxon>
        <taxon>Pooideae</taxon>
        <taxon>Triticodae</taxon>
        <taxon>Triticeae</taxon>
        <taxon>Triticinae</taxon>
        <taxon>Aegilops</taxon>
    </lineage>
</organism>
<keyword evidence="3" id="KW-1185">Reference proteome</keyword>
<evidence type="ECO:0000313" key="3">
    <source>
        <dbReference type="Proteomes" id="UP000015105"/>
    </source>
</evidence>
<dbReference type="EnsemblPlants" id="AET6Gv20817400.2">
    <property type="protein sequence ID" value="AET6Gv20817400.2"/>
    <property type="gene ID" value="AET6Gv20817400"/>
</dbReference>
<keyword evidence="1" id="KW-1133">Transmembrane helix</keyword>
<proteinExistence type="predicted"/>
<feature type="transmembrane region" description="Helical" evidence="1">
    <location>
        <begin position="30"/>
        <end position="49"/>
    </location>
</feature>
<reference evidence="2" key="4">
    <citation type="submission" date="2019-03" db="UniProtKB">
        <authorList>
            <consortium name="EnsemblPlants"/>
        </authorList>
    </citation>
    <scope>IDENTIFICATION</scope>
</reference>